<sequence length="337" mass="36888">MEAGWRAVAILYNALMTGLVLSLVSRQSLLGGEAVAADFVFRHFRRQHLEKFLPGLEKLGLADQPPAIAAALYHFHSNALGGVKTEYFAESPTKAWVRYPPPRWIWRGAAVCGVPTSVNAAMLHGWHGHNGVSLNEPRLGFVCTGQITEGDPGLEGYYHLADAPLAENQRVRFVPDERMPRFDLATQPTLPTAEWPPERLARTHRAYAVEYLRSLTPTLQDLLGPAEGMAELARTARLIGLQYQEEVAGLLPGLGPLDLIAALLEAHGEAVERDGDSLIQTGWKTMAGVNLPDEAPAFDAWTALFGGMVSAADRFSKLEVKRSGPTARWRINSADPR</sequence>
<evidence type="ECO:0000313" key="1">
    <source>
        <dbReference type="EMBL" id="MDQ0465807.1"/>
    </source>
</evidence>
<keyword evidence="2" id="KW-1185">Reference proteome</keyword>
<comment type="caution">
    <text evidence="1">The sequence shown here is derived from an EMBL/GenBank/DDBJ whole genome shotgun (WGS) entry which is preliminary data.</text>
</comment>
<dbReference type="RefSeq" id="WP_307351427.1">
    <property type="nucleotide sequence ID" value="NZ_JAUSVS010000008.1"/>
</dbReference>
<organism evidence="1 2">
    <name type="scientific">Caulobacter ginsengisoli</name>
    <dbReference type="NCBI Taxonomy" id="400775"/>
    <lineage>
        <taxon>Bacteria</taxon>
        <taxon>Pseudomonadati</taxon>
        <taxon>Pseudomonadota</taxon>
        <taxon>Alphaproteobacteria</taxon>
        <taxon>Caulobacterales</taxon>
        <taxon>Caulobacteraceae</taxon>
        <taxon>Caulobacter</taxon>
    </lineage>
</organism>
<accession>A0ABU0IUW7</accession>
<dbReference type="EMBL" id="JAUSVS010000008">
    <property type="protein sequence ID" value="MDQ0465807.1"/>
    <property type="molecule type" value="Genomic_DNA"/>
</dbReference>
<gene>
    <name evidence="1" type="ORF">QO010_003599</name>
</gene>
<proteinExistence type="predicted"/>
<evidence type="ECO:0000313" key="2">
    <source>
        <dbReference type="Proteomes" id="UP001228905"/>
    </source>
</evidence>
<dbReference type="Proteomes" id="UP001228905">
    <property type="component" value="Unassembled WGS sequence"/>
</dbReference>
<name>A0ABU0IUW7_9CAUL</name>
<reference evidence="1 2" key="1">
    <citation type="submission" date="2023-07" db="EMBL/GenBank/DDBJ databases">
        <title>Genomic Encyclopedia of Type Strains, Phase IV (KMG-IV): sequencing the most valuable type-strain genomes for metagenomic binning, comparative biology and taxonomic classification.</title>
        <authorList>
            <person name="Goeker M."/>
        </authorList>
    </citation>
    <scope>NUCLEOTIDE SEQUENCE [LARGE SCALE GENOMIC DNA]</scope>
    <source>
        <strain evidence="1 2">DSM 18695</strain>
    </source>
</reference>
<protein>
    <submittedName>
        <fullName evidence="1">Uncharacterized protein</fullName>
    </submittedName>
</protein>